<dbReference type="Proteomes" id="UP000708208">
    <property type="component" value="Unassembled WGS sequence"/>
</dbReference>
<protein>
    <submittedName>
        <fullName evidence="1">Uncharacterized protein</fullName>
    </submittedName>
</protein>
<gene>
    <name evidence="1" type="ORF">AFUS01_LOCUS7418</name>
</gene>
<comment type="caution">
    <text evidence="1">The sequence shown here is derived from an EMBL/GenBank/DDBJ whole genome shotgun (WGS) entry which is preliminary data.</text>
</comment>
<sequence length="111" mass="12750">MEFAVVHFSETNEVEAVPTKWFTEDSDWCYWPNFRNTTKITAAIKSCVTHSGDWKKHLVNIKGYYATLEKARAGARKAEVMSDIGSESENPSKRTRKIFRPEGKLNICIYS</sequence>
<proteinExistence type="predicted"/>
<name>A0A8J2NXK1_9HEXA</name>
<accession>A0A8J2NXK1</accession>
<evidence type="ECO:0000313" key="2">
    <source>
        <dbReference type="Proteomes" id="UP000708208"/>
    </source>
</evidence>
<organism evidence="1 2">
    <name type="scientific">Allacma fusca</name>
    <dbReference type="NCBI Taxonomy" id="39272"/>
    <lineage>
        <taxon>Eukaryota</taxon>
        <taxon>Metazoa</taxon>
        <taxon>Ecdysozoa</taxon>
        <taxon>Arthropoda</taxon>
        <taxon>Hexapoda</taxon>
        <taxon>Collembola</taxon>
        <taxon>Symphypleona</taxon>
        <taxon>Sminthuridae</taxon>
        <taxon>Allacma</taxon>
    </lineage>
</organism>
<keyword evidence="2" id="KW-1185">Reference proteome</keyword>
<dbReference type="OrthoDB" id="7554123at2759"/>
<reference evidence="1" key="1">
    <citation type="submission" date="2021-06" db="EMBL/GenBank/DDBJ databases">
        <authorList>
            <person name="Hodson N. C."/>
            <person name="Mongue J. A."/>
            <person name="Jaron S. K."/>
        </authorList>
    </citation>
    <scope>NUCLEOTIDE SEQUENCE</scope>
</reference>
<dbReference type="AlphaFoldDB" id="A0A8J2NXK1"/>
<evidence type="ECO:0000313" key="1">
    <source>
        <dbReference type="EMBL" id="CAG7717994.1"/>
    </source>
</evidence>
<dbReference type="EMBL" id="CAJVCH010050137">
    <property type="protein sequence ID" value="CAG7717994.1"/>
    <property type="molecule type" value="Genomic_DNA"/>
</dbReference>